<keyword evidence="2" id="KW-0472">Membrane</keyword>
<evidence type="ECO:0000313" key="4">
    <source>
        <dbReference type="EMBL" id="KAK5636905.1"/>
    </source>
</evidence>
<evidence type="ECO:0000259" key="3">
    <source>
        <dbReference type="PROSITE" id="PS51762"/>
    </source>
</evidence>
<reference evidence="4 5" key="1">
    <citation type="submission" date="2023-10" db="EMBL/GenBank/DDBJ databases">
        <title>Draft genome sequence of Xylaria bambusicola isolate GMP-LS, the root and basal stem rot pathogen of sugarcane in Indonesia.</title>
        <authorList>
            <person name="Selvaraj P."/>
            <person name="Muralishankar V."/>
            <person name="Muruganantham S."/>
            <person name="Sp S."/>
            <person name="Haryani S."/>
            <person name="Lau K.J.X."/>
            <person name="Naqvi N.I."/>
        </authorList>
    </citation>
    <scope>NUCLEOTIDE SEQUENCE [LARGE SCALE GENOMIC DNA]</scope>
    <source>
        <strain evidence="4">GMP-LS</strain>
    </source>
</reference>
<feature type="region of interest" description="Disordered" evidence="1">
    <location>
        <begin position="73"/>
        <end position="137"/>
    </location>
</feature>
<gene>
    <name evidence="4" type="ORF">RRF57_012617</name>
</gene>
<evidence type="ECO:0000313" key="5">
    <source>
        <dbReference type="Proteomes" id="UP001305414"/>
    </source>
</evidence>
<feature type="domain" description="GH16" evidence="3">
    <location>
        <begin position="177"/>
        <end position="523"/>
    </location>
</feature>
<feature type="compositionally biased region" description="Polar residues" evidence="1">
    <location>
        <begin position="96"/>
        <end position="105"/>
    </location>
</feature>
<dbReference type="PROSITE" id="PS51762">
    <property type="entry name" value="GH16_2"/>
    <property type="match status" value="1"/>
</dbReference>
<dbReference type="AlphaFoldDB" id="A0AAN7Z4N8"/>
<comment type="caution">
    <text evidence="4">The sequence shown here is derived from an EMBL/GenBank/DDBJ whole genome shotgun (WGS) entry which is preliminary data.</text>
</comment>
<accession>A0AAN7Z4N8</accession>
<dbReference type="FunFam" id="2.60.120.200:FF:000178">
    <property type="entry name" value="Glycoside hydrolase family 16 protein"/>
    <property type="match status" value="1"/>
</dbReference>
<dbReference type="GO" id="GO:0005975">
    <property type="term" value="P:carbohydrate metabolic process"/>
    <property type="evidence" value="ECO:0007669"/>
    <property type="project" value="InterPro"/>
</dbReference>
<organism evidence="4 5">
    <name type="scientific">Xylaria bambusicola</name>
    <dbReference type="NCBI Taxonomy" id="326684"/>
    <lineage>
        <taxon>Eukaryota</taxon>
        <taxon>Fungi</taxon>
        <taxon>Dikarya</taxon>
        <taxon>Ascomycota</taxon>
        <taxon>Pezizomycotina</taxon>
        <taxon>Sordariomycetes</taxon>
        <taxon>Xylariomycetidae</taxon>
        <taxon>Xylariales</taxon>
        <taxon>Xylariaceae</taxon>
        <taxon>Xylaria</taxon>
    </lineage>
</organism>
<dbReference type="Pfam" id="PF00722">
    <property type="entry name" value="Glyco_hydro_16"/>
    <property type="match status" value="1"/>
</dbReference>
<dbReference type="EMBL" id="JAWHQM010000083">
    <property type="protein sequence ID" value="KAK5636905.1"/>
    <property type="molecule type" value="Genomic_DNA"/>
</dbReference>
<dbReference type="GO" id="GO:0004553">
    <property type="term" value="F:hydrolase activity, hydrolyzing O-glycosyl compounds"/>
    <property type="evidence" value="ECO:0007669"/>
    <property type="project" value="InterPro"/>
</dbReference>
<feature type="compositionally biased region" description="Basic and acidic residues" evidence="1">
    <location>
        <begin position="1"/>
        <end position="11"/>
    </location>
</feature>
<feature type="compositionally biased region" description="Polar residues" evidence="1">
    <location>
        <begin position="73"/>
        <end position="87"/>
    </location>
</feature>
<evidence type="ECO:0000256" key="1">
    <source>
        <dbReference type="SAM" id="MobiDB-lite"/>
    </source>
</evidence>
<feature type="region of interest" description="Disordered" evidence="1">
    <location>
        <begin position="1"/>
        <end position="34"/>
    </location>
</feature>
<keyword evidence="5" id="KW-1185">Reference proteome</keyword>
<keyword evidence="2" id="KW-0812">Transmembrane</keyword>
<dbReference type="InterPro" id="IPR000757">
    <property type="entry name" value="Beta-glucanase-like"/>
</dbReference>
<dbReference type="SUPFAM" id="SSF49899">
    <property type="entry name" value="Concanavalin A-like lectins/glucanases"/>
    <property type="match status" value="1"/>
</dbReference>
<dbReference type="InterPro" id="IPR013320">
    <property type="entry name" value="ConA-like_dom_sf"/>
</dbReference>
<dbReference type="PANTHER" id="PTHR10963:SF62">
    <property type="entry name" value="GLUCAN 1,3-BETA-GLUCOSIDASE"/>
    <property type="match status" value="1"/>
</dbReference>
<protein>
    <recommendedName>
        <fullName evidence="3">GH16 domain-containing protein</fullName>
    </recommendedName>
</protein>
<proteinExistence type="predicted"/>
<name>A0AAN7Z4N8_9PEZI</name>
<dbReference type="Gene3D" id="2.60.120.200">
    <property type="match status" value="1"/>
</dbReference>
<keyword evidence="2" id="KW-1133">Transmembrane helix</keyword>
<dbReference type="PANTHER" id="PTHR10963">
    <property type="entry name" value="GLYCOSYL HYDROLASE-RELATED"/>
    <property type="match status" value="1"/>
</dbReference>
<sequence length="527" mass="58379">MTGGKPIDRLDPCQSKQSWAHRGKKKVSEARPGQAMPCHAIATCATGSSTTNSVMEQDLGGKGQPAASIISINNETPLRPGTPNTDRNPFGDDRLSTQQPTGANPFSSPSISRPASSFGSSSALGSQPRGQRYFHSRRVKKDEVEKPWLDKADPKEKWVTILPIVGIFVGLAISGILIWDGLRSVVKHKYCLVLEDNFQTFNTDIWSKEVQVGGFGNGEFVQTTGGDENVYVENGHLFIKPTLQDASLINKDNIINLLKDGTCTSKAWSDCVAATNTTAGNSTIVPPTRSGRINTKKGATIKYGRVEVTAKLPEGDWLWPAIWMLPVDETYGPWPLSGEIDIMESRGNNRSYGQGGNNIMSSALHWGPDPANDAWWRTNVKREALHTTYSAGFNTFGLEWSQKYLFTYVNSRLLQVLYTNFNKPLWDRGNFPAANSNGTRLEDVWSQTGRFNTPFDQKFYLILNVAVGGTNGWFEDSKSGKPWLDGSANAKKDFWNAQDTWLPTWKNPAMEIKKVAMWQQCDGNEEL</sequence>
<dbReference type="InterPro" id="IPR050546">
    <property type="entry name" value="Glycosyl_Hydrlase_16"/>
</dbReference>
<feature type="transmembrane region" description="Helical" evidence="2">
    <location>
        <begin position="158"/>
        <end position="179"/>
    </location>
</feature>
<evidence type="ECO:0000256" key="2">
    <source>
        <dbReference type="SAM" id="Phobius"/>
    </source>
</evidence>
<dbReference type="Proteomes" id="UP001305414">
    <property type="component" value="Unassembled WGS sequence"/>
</dbReference>
<feature type="compositionally biased region" description="Low complexity" evidence="1">
    <location>
        <begin position="106"/>
        <end position="126"/>
    </location>
</feature>